<dbReference type="InterPro" id="IPR036389">
    <property type="entry name" value="RNase_III_sf"/>
</dbReference>
<dbReference type="STRING" id="930990.A0A067M7Y0"/>
<protein>
    <recommendedName>
        <fullName evidence="3">RNase III domain-containing protein</fullName>
    </recommendedName>
</protein>
<dbReference type="EMBL" id="KL198097">
    <property type="protein sequence ID" value="KDQ07972.1"/>
    <property type="molecule type" value="Genomic_DNA"/>
</dbReference>
<dbReference type="AlphaFoldDB" id="A0A067M7Y0"/>
<reference evidence="2" key="1">
    <citation type="journal article" date="2014" name="Proc. Natl. Acad. Sci. U.S.A.">
        <title>Extensive sampling of basidiomycete genomes demonstrates inadequacy of the white-rot/brown-rot paradigm for wood decay fungi.</title>
        <authorList>
            <person name="Riley R."/>
            <person name="Salamov A.A."/>
            <person name="Brown D.W."/>
            <person name="Nagy L.G."/>
            <person name="Floudas D."/>
            <person name="Held B.W."/>
            <person name="Levasseur A."/>
            <person name="Lombard V."/>
            <person name="Morin E."/>
            <person name="Otillar R."/>
            <person name="Lindquist E.A."/>
            <person name="Sun H."/>
            <person name="LaButti K.M."/>
            <person name="Schmutz J."/>
            <person name="Jabbour D."/>
            <person name="Luo H."/>
            <person name="Baker S.E."/>
            <person name="Pisabarro A.G."/>
            <person name="Walton J.D."/>
            <person name="Blanchette R.A."/>
            <person name="Henrissat B."/>
            <person name="Martin F."/>
            <person name="Cullen D."/>
            <person name="Hibbett D.S."/>
            <person name="Grigoriev I.V."/>
        </authorList>
    </citation>
    <scope>NUCLEOTIDE SEQUENCE [LARGE SCALE GENOMIC DNA]</scope>
    <source>
        <strain evidence="2">FD-172 SS1</strain>
    </source>
</reference>
<evidence type="ECO:0008006" key="3">
    <source>
        <dbReference type="Google" id="ProtNLM"/>
    </source>
</evidence>
<keyword evidence="2" id="KW-1185">Reference proteome</keyword>
<sequence>MALLRYHAVNYLIEEYGRIYDPGTLTRMKNSIASIPATAALCVEQSLDQFLTTKANSRAQAEIQGYVPWVLAAKEAEMQEALGKEQPRGQHWLHIPPSKTLAMLVGRLFFATALAEEFEVGKELFQKLCVPFFLTYARTETSVLQAEDSLRNRFGDCKQFAITILGEADGEVCMEATYHGVTLATASGRTPHLAARRCCPMALAKLKTFDYLVLCKCYLGVGKIGPQKRIR</sequence>
<evidence type="ECO:0000313" key="2">
    <source>
        <dbReference type="Proteomes" id="UP000027195"/>
    </source>
</evidence>
<name>A0A067M7Y0_BOTB1</name>
<dbReference type="Gene3D" id="1.10.1520.10">
    <property type="entry name" value="Ribonuclease III domain"/>
    <property type="match status" value="1"/>
</dbReference>
<dbReference type="InParanoid" id="A0A067M7Y0"/>
<evidence type="ECO:0000313" key="1">
    <source>
        <dbReference type="EMBL" id="KDQ07972.1"/>
    </source>
</evidence>
<gene>
    <name evidence="1" type="ORF">BOTBODRAFT_587352</name>
</gene>
<organism evidence="1 2">
    <name type="scientific">Botryobasidium botryosum (strain FD-172 SS1)</name>
    <dbReference type="NCBI Taxonomy" id="930990"/>
    <lineage>
        <taxon>Eukaryota</taxon>
        <taxon>Fungi</taxon>
        <taxon>Dikarya</taxon>
        <taxon>Basidiomycota</taxon>
        <taxon>Agaricomycotina</taxon>
        <taxon>Agaricomycetes</taxon>
        <taxon>Cantharellales</taxon>
        <taxon>Botryobasidiaceae</taxon>
        <taxon>Botryobasidium</taxon>
    </lineage>
</organism>
<dbReference type="GO" id="GO:0004525">
    <property type="term" value="F:ribonuclease III activity"/>
    <property type="evidence" value="ECO:0007669"/>
    <property type="project" value="InterPro"/>
</dbReference>
<dbReference type="GO" id="GO:0006396">
    <property type="term" value="P:RNA processing"/>
    <property type="evidence" value="ECO:0007669"/>
    <property type="project" value="InterPro"/>
</dbReference>
<dbReference type="HOGENOM" id="CLU_1199625_0_0_1"/>
<proteinExistence type="predicted"/>
<accession>A0A067M7Y0</accession>
<dbReference type="Proteomes" id="UP000027195">
    <property type="component" value="Unassembled WGS sequence"/>
</dbReference>